<gene>
    <name evidence="17" type="primary">pssA</name>
    <name evidence="17" type="ORF">ING2E5A_2652</name>
</gene>
<keyword evidence="7 15" id="KW-0808">Transferase</keyword>
<feature type="transmembrane region" description="Helical" evidence="16">
    <location>
        <begin position="7"/>
        <end position="26"/>
    </location>
</feature>
<evidence type="ECO:0000256" key="1">
    <source>
        <dbReference type="ARBA" id="ARBA00000287"/>
    </source>
</evidence>
<accession>A0A1G4GAB7</accession>
<keyword evidence="9 16" id="KW-1133">Transmembrane helix</keyword>
<dbReference type="PROSITE" id="PS51257">
    <property type="entry name" value="PROKAR_LIPOPROTEIN"/>
    <property type="match status" value="1"/>
</dbReference>
<dbReference type="GO" id="GO:0016020">
    <property type="term" value="C:membrane"/>
    <property type="evidence" value="ECO:0007669"/>
    <property type="project" value="InterPro"/>
</dbReference>
<comment type="subcellular location">
    <subcellularLocation>
        <location evidence="2">Endomembrane system</location>
        <topology evidence="2">Multi-pass membrane protein</topology>
    </subcellularLocation>
</comment>
<dbReference type="InterPro" id="IPR048254">
    <property type="entry name" value="CDP_ALCOHOL_P_TRANSF_CS"/>
</dbReference>
<evidence type="ECO:0000256" key="9">
    <source>
        <dbReference type="ARBA" id="ARBA00022989"/>
    </source>
</evidence>
<dbReference type="Pfam" id="PF01066">
    <property type="entry name" value="CDP-OH_P_transf"/>
    <property type="match status" value="1"/>
</dbReference>
<evidence type="ECO:0000256" key="14">
    <source>
        <dbReference type="ARBA" id="ARBA00032361"/>
    </source>
</evidence>
<keyword evidence="6" id="KW-0444">Lipid biosynthesis</keyword>
<dbReference type="EMBL" id="LT608328">
    <property type="protein sequence ID" value="SCM59448.1"/>
    <property type="molecule type" value="Genomic_DNA"/>
</dbReference>
<dbReference type="InterPro" id="IPR000462">
    <property type="entry name" value="CDP-OH_P_trans"/>
</dbReference>
<dbReference type="Proteomes" id="UP000178485">
    <property type="component" value="Chromosome i"/>
</dbReference>
<reference evidence="17 18" key="1">
    <citation type="submission" date="2016-08" db="EMBL/GenBank/DDBJ databases">
        <authorList>
            <person name="Seilhamer J.J."/>
        </authorList>
    </citation>
    <scope>NUCLEOTIDE SEQUENCE [LARGE SCALE GENOMIC DNA]</scope>
    <source>
        <strain evidence="17">ING2-E5A</strain>
    </source>
</reference>
<feature type="transmembrane region" description="Helical" evidence="16">
    <location>
        <begin position="100"/>
        <end position="117"/>
    </location>
</feature>
<evidence type="ECO:0000256" key="6">
    <source>
        <dbReference type="ARBA" id="ARBA00022516"/>
    </source>
</evidence>
<keyword evidence="18" id="KW-1185">Reference proteome</keyword>
<evidence type="ECO:0000256" key="15">
    <source>
        <dbReference type="RuleBase" id="RU003750"/>
    </source>
</evidence>
<keyword evidence="8 16" id="KW-0812">Transmembrane</keyword>
<feature type="transmembrane region" description="Helical" evidence="16">
    <location>
        <begin position="157"/>
        <end position="175"/>
    </location>
</feature>
<dbReference type="NCBIfam" id="TIGR00473">
    <property type="entry name" value="pssA"/>
    <property type="match status" value="1"/>
</dbReference>
<feature type="transmembrane region" description="Helical" evidence="16">
    <location>
        <begin position="196"/>
        <end position="227"/>
    </location>
</feature>
<evidence type="ECO:0000256" key="7">
    <source>
        <dbReference type="ARBA" id="ARBA00022679"/>
    </source>
</evidence>
<evidence type="ECO:0000256" key="4">
    <source>
        <dbReference type="ARBA" id="ARBA00013174"/>
    </source>
</evidence>
<evidence type="ECO:0000256" key="10">
    <source>
        <dbReference type="ARBA" id="ARBA00023098"/>
    </source>
</evidence>
<keyword evidence="10" id="KW-0443">Lipid metabolism</keyword>
<evidence type="ECO:0000256" key="16">
    <source>
        <dbReference type="SAM" id="Phobius"/>
    </source>
</evidence>
<dbReference type="InterPro" id="IPR050324">
    <property type="entry name" value="CDP-alcohol_PTase-I"/>
</dbReference>
<dbReference type="EC" id="2.7.8.8" evidence="4"/>
<dbReference type="PANTHER" id="PTHR14269">
    <property type="entry name" value="CDP-DIACYLGLYCEROL--GLYCEROL-3-PHOSPHATE 3-PHOSPHATIDYLTRANSFERASE-RELATED"/>
    <property type="match status" value="1"/>
</dbReference>
<evidence type="ECO:0000256" key="8">
    <source>
        <dbReference type="ARBA" id="ARBA00022692"/>
    </source>
</evidence>
<keyword evidence="11 16" id="KW-0472">Membrane</keyword>
<proteinExistence type="inferred from homology"/>
<protein>
    <recommendedName>
        <fullName evidence="5">CDP-diacylglycerol--serine O-phosphatidyltransferase</fullName>
        <ecNumber evidence="4">2.7.8.8</ecNumber>
    </recommendedName>
    <alternativeName>
        <fullName evidence="14">Phosphatidylserine synthase</fullName>
    </alternativeName>
</protein>
<dbReference type="GO" id="GO:0012505">
    <property type="term" value="C:endomembrane system"/>
    <property type="evidence" value="ECO:0007669"/>
    <property type="project" value="UniProtKB-SubCell"/>
</dbReference>
<evidence type="ECO:0000256" key="5">
    <source>
        <dbReference type="ARBA" id="ARBA00017171"/>
    </source>
</evidence>
<dbReference type="GO" id="GO:0008654">
    <property type="term" value="P:phospholipid biosynthetic process"/>
    <property type="evidence" value="ECO:0007669"/>
    <property type="project" value="UniProtKB-KW"/>
</dbReference>
<evidence type="ECO:0000256" key="3">
    <source>
        <dbReference type="ARBA" id="ARBA00010441"/>
    </source>
</evidence>
<evidence type="ECO:0000313" key="18">
    <source>
        <dbReference type="Proteomes" id="UP000178485"/>
    </source>
</evidence>
<comment type="catalytic activity">
    <reaction evidence="1">
        <text>a CDP-1,2-diacyl-sn-glycerol + L-serine = a 1,2-diacyl-sn-glycero-3-phospho-L-serine + CMP + H(+)</text>
        <dbReference type="Rhea" id="RHEA:16913"/>
        <dbReference type="ChEBI" id="CHEBI:15378"/>
        <dbReference type="ChEBI" id="CHEBI:33384"/>
        <dbReference type="ChEBI" id="CHEBI:57262"/>
        <dbReference type="ChEBI" id="CHEBI:58332"/>
        <dbReference type="ChEBI" id="CHEBI:60377"/>
        <dbReference type="EC" id="2.7.8.8"/>
    </reaction>
</comment>
<evidence type="ECO:0000256" key="11">
    <source>
        <dbReference type="ARBA" id="ARBA00023136"/>
    </source>
</evidence>
<feature type="transmembrane region" description="Helical" evidence="16">
    <location>
        <begin position="66"/>
        <end position="84"/>
    </location>
</feature>
<evidence type="ECO:0000313" key="17">
    <source>
        <dbReference type="EMBL" id="SCM59448.1"/>
    </source>
</evidence>
<keyword evidence="13" id="KW-1208">Phospholipid metabolism</keyword>
<dbReference type="AlphaFoldDB" id="A0A1G4GAB7"/>
<dbReference type="STRING" id="1642646.ING2E5A_2652"/>
<dbReference type="Gene3D" id="1.20.120.1760">
    <property type="match status" value="1"/>
</dbReference>
<feature type="transmembrane region" description="Helical" evidence="16">
    <location>
        <begin position="32"/>
        <end position="54"/>
    </location>
</feature>
<comment type="similarity">
    <text evidence="3 15">Belongs to the CDP-alcohol phosphatidyltransferase class-I family.</text>
</comment>
<sequence>MKKEIPNILTLLNLFSGCIAITMAFRGDFTAVVIWVAVAALFDFFDGLAARSLGVASKMGVELDSLADLVSFGLAPATAVFKLLQDHTLLPDLLSRFEPVIPYLAFLIPLFSAYRLAKFNIDDRQTTSFLGLPTPANGLFWVSYVCGTCLAAGTNGFYLYLTAGLILVLSLLMISEIPMFSLKIKSMKIKGNERQLLLIVIMTGCVVFWGIKGVAWGILAYIVISLFSMRKGENLYK</sequence>
<dbReference type="RefSeq" id="WP_071137737.1">
    <property type="nucleotide sequence ID" value="NZ_DUQN01000116.1"/>
</dbReference>
<evidence type="ECO:0000256" key="12">
    <source>
        <dbReference type="ARBA" id="ARBA00023209"/>
    </source>
</evidence>
<name>A0A1G4GAB7_9BACT</name>
<dbReference type="KEGG" id="pmuc:ING2E5A_2652"/>
<feature type="transmembrane region" description="Helical" evidence="16">
    <location>
        <begin position="129"/>
        <end position="151"/>
    </location>
</feature>
<organism evidence="17 18">
    <name type="scientific">Petrimonas mucosa</name>
    <dbReference type="NCBI Taxonomy" id="1642646"/>
    <lineage>
        <taxon>Bacteria</taxon>
        <taxon>Pseudomonadati</taxon>
        <taxon>Bacteroidota</taxon>
        <taxon>Bacteroidia</taxon>
        <taxon>Bacteroidales</taxon>
        <taxon>Dysgonomonadaceae</taxon>
        <taxon>Petrimonas</taxon>
    </lineage>
</organism>
<dbReference type="InterPro" id="IPR004533">
    <property type="entry name" value="CDP-diaglyc--ser_O-PTrfase"/>
</dbReference>
<dbReference type="InterPro" id="IPR043130">
    <property type="entry name" value="CDP-OH_PTrfase_TM_dom"/>
</dbReference>
<evidence type="ECO:0000256" key="13">
    <source>
        <dbReference type="ARBA" id="ARBA00023264"/>
    </source>
</evidence>
<dbReference type="PROSITE" id="PS00379">
    <property type="entry name" value="CDP_ALCOHOL_P_TRANSF"/>
    <property type="match status" value="1"/>
</dbReference>
<evidence type="ECO:0000256" key="2">
    <source>
        <dbReference type="ARBA" id="ARBA00004127"/>
    </source>
</evidence>
<dbReference type="GO" id="GO:0003882">
    <property type="term" value="F:CDP-diacylglycerol-serine O-phosphatidyltransferase activity"/>
    <property type="evidence" value="ECO:0007669"/>
    <property type="project" value="UniProtKB-EC"/>
</dbReference>
<dbReference type="PANTHER" id="PTHR14269:SF61">
    <property type="entry name" value="CDP-DIACYLGLYCEROL--SERINE O-PHOSPHATIDYLTRANSFERASE"/>
    <property type="match status" value="1"/>
</dbReference>
<keyword evidence="12" id="KW-0594">Phospholipid biosynthesis</keyword>